<evidence type="ECO:0000256" key="6">
    <source>
        <dbReference type="ARBA" id="ARBA00022741"/>
    </source>
</evidence>
<dbReference type="PANTHER" id="PTHR43065">
    <property type="entry name" value="SENSOR HISTIDINE KINASE"/>
    <property type="match status" value="1"/>
</dbReference>
<keyword evidence="8" id="KW-0067">ATP-binding</keyword>
<dbReference type="PROSITE" id="PS50885">
    <property type="entry name" value="HAMP"/>
    <property type="match status" value="1"/>
</dbReference>
<dbReference type="EC" id="2.7.13.3" evidence="3"/>
<dbReference type="InterPro" id="IPR003594">
    <property type="entry name" value="HATPase_dom"/>
</dbReference>
<dbReference type="Gene3D" id="3.30.565.10">
    <property type="entry name" value="Histidine kinase-like ATPase, C-terminal domain"/>
    <property type="match status" value="1"/>
</dbReference>
<evidence type="ECO:0000313" key="13">
    <source>
        <dbReference type="EMBL" id="SMP35750.1"/>
    </source>
</evidence>
<dbReference type="InterPro" id="IPR003660">
    <property type="entry name" value="HAMP_dom"/>
</dbReference>
<keyword evidence="10" id="KW-0472">Membrane</keyword>
<comment type="subcellular location">
    <subcellularLocation>
        <location evidence="2">Membrane</location>
    </subcellularLocation>
</comment>
<dbReference type="SMART" id="SM00387">
    <property type="entry name" value="HATPase_c"/>
    <property type="match status" value="1"/>
</dbReference>
<reference evidence="13 14" key="1">
    <citation type="submission" date="2017-05" db="EMBL/GenBank/DDBJ databases">
        <authorList>
            <person name="Varghese N."/>
            <person name="Submissions S."/>
        </authorList>
    </citation>
    <scope>NUCLEOTIDE SEQUENCE [LARGE SCALE GENOMIC DNA]</scope>
    <source>
        <strain evidence="13 14">DSM 29734</strain>
    </source>
</reference>
<keyword evidence="9" id="KW-0902">Two-component regulatory system</keyword>
<dbReference type="Gene3D" id="6.10.340.10">
    <property type="match status" value="1"/>
</dbReference>
<feature type="domain" description="Histidine kinase" evidence="11">
    <location>
        <begin position="451"/>
        <end position="666"/>
    </location>
</feature>
<keyword evidence="10" id="KW-1133">Transmembrane helix</keyword>
<evidence type="ECO:0000256" key="7">
    <source>
        <dbReference type="ARBA" id="ARBA00022777"/>
    </source>
</evidence>
<dbReference type="SMART" id="SM00388">
    <property type="entry name" value="HisKA"/>
    <property type="match status" value="1"/>
</dbReference>
<dbReference type="InterPro" id="IPR036890">
    <property type="entry name" value="HATPase_C_sf"/>
</dbReference>
<keyword evidence="5" id="KW-0808">Transferase</keyword>
<protein>
    <recommendedName>
        <fullName evidence="3">histidine kinase</fullName>
        <ecNumber evidence="3">2.7.13.3</ecNumber>
    </recommendedName>
</protein>
<feature type="transmembrane region" description="Helical" evidence="10">
    <location>
        <begin position="17"/>
        <end position="40"/>
    </location>
</feature>
<evidence type="ECO:0000259" key="12">
    <source>
        <dbReference type="PROSITE" id="PS50885"/>
    </source>
</evidence>
<feature type="transmembrane region" description="Helical" evidence="10">
    <location>
        <begin position="334"/>
        <end position="356"/>
    </location>
</feature>
<evidence type="ECO:0000259" key="11">
    <source>
        <dbReference type="PROSITE" id="PS50109"/>
    </source>
</evidence>
<keyword evidence="10" id="KW-0812">Transmembrane</keyword>
<dbReference type="EMBL" id="FXTY01000012">
    <property type="protein sequence ID" value="SMP35750.1"/>
    <property type="molecule type" value="Genomic_DNA"/>
</dbReference>
<dbReference type="Pfam" id="PF00512">
    <property type="entry name" value="HisKA"/>
    <property type="match status" value="1"/>
</dbReference>
<keyword evidence="7 13" id="KW-0418">Kinase</keyword>
<dbReference type="CDD" id="cd00082">
    <property type="entry name" value="HisKA"/>
    <property type="match status" value="1"/>
</dbReference>
<dbReference type="Pfam" id="PF02518">
    <property type="entry name" value="HATPase_c"/>
    <property type="match status" value="1"/>
</dbReference>
<sequence>MRAVFPKRPRASVWNRLLFSISGIILIVWLVLAVSIVFFLKAQRDYTAIASEQIPALAAVNALAEYSAQLSTMATQIVGQSTDANTSDEFLDIKHALIGSLDAIAETSRTNDAADVVAHVTDELGQIQALQTAISQAEHQMGTQLNALRWLNADVQDEVDPLLSDFSFNIALAMSSIVNSADANFRARQATLIEEEARQRDTVRRLGDGTANAATLVFQAAVAESLPRLQQLRGLTDDALVHMSLLQQQLPHKPELATLRQSVDALVPVATSKTGVFSLRRGWLDGQAQILTSLSALQADLRTLQSVLSAAGAEQRARILADTERARRASAVAIRWLVGLTMLAAFVGVGVLFGYVRSGIVRPLRQMTKNLSDIAQGQNLKLPPNQEDDEIVQLSVAISEFERSIETRDAALASLESEVQERRRAVETLKQTQMELIQAGKMAALGQMSAGIAHELNQPLAAMQHRLHLLEDFVAEGDSEMVTRQMSRLDGLIDRMTRTIAYLRNFARRSEFSEDHLPLDEMVADSLALLKARVTQEDVQVHIQSTLADMSVLGDKILIEQVLVNILSNALDAIQQTEHPGRIDVSARREGDTVQLSVRDNGAGFDLIPASDALDPFVTSKEVGKGLGLGLSISYNIMKDLNGDLRLTPNVDAPGATATLVLRRED</sequence>
<evidence type="ECO:0000256" key="10">
    <source>
        <dbReference type="SAM" id="Phobius"/>
    </source>
</evidence>
<dbReference type="SUPFAM" id="SSF55874">
    <property type="entry name" value="ATPase domain of HSP90 chaperone/DNA topoisomerase II/histidine kinase"/>
    <property type="match status" value="1"/>
</dbReference>
<comment type="catalytic activity">
    <reaction evidence="1">
        <text>ATP + protein L-histidine = ADP + protein N-phospho-L-histidine.</text>
        <dbReference type="EC" id="2.7.13.3"/>
    </reaction>
</comment>
<accession>A0ABY1PJZ7</accession>
<dbReference type="InterPro" id="IPR005467">
    <property type="entry name" value="His_kinase_dom"/>
</dbReference>
<evidence type="ECO:0000256" key="4">
    <source>
        <dbReference type="ARBA" id="ARBA00022553"/>
    </source>
</evidence>
<proteinExistence type="predicted"/>
<evidence type="ECO:0000256" key="5">
    <source>
        <dbReference type="ARBA" id="ARBA00022679"/>
    </source>
</evidence>
<evidence type="ECO:0000256" key="3">
    <source>
        <dbReference type="ARBA" id="ARBA00012438"/>
    </source>
</evidence>
<gene>
    <name evidence="13" type="ORF">SAMN06265373_11213</name>
</gene>
<evidence type="ECO:0000256" key="2">
    <source>
        <dbReference type="ARBA" id="ARBA00004370"/>
    </source>
</evidence>
<dbReference type="Gene3D" id="1.10.287.130">
    <property type="match status" value="1"/>
</dbReference>
<dbReference type="Proteomes" id="UP001157961">
    <property type="component" value="Unassembled WGS sequence"/>
</dbReference>
<evidence type="ECO:0000256" key="1">
    <source>
        <dbReference type="ARBA" id="ARBA00000085"/>
    </source>
</evidence>
<dbReference type="GO" id="GO:0016301">
    <property type="term" value="F:kinase activity"/>
    <property type="evidence" value="ECO:0007669"/>
    <property type="project" value="UniProtKB-KW"/>
</dbReference>
<evidence type="ECO:0000256" key="9">
    <source>
        <dbReference type="ARBA" id="ARBA00023012"/>
    </source>
</evidence>
<comment type="caution">
    <text evidence="13">The sequence shown here is derived from an EMBL/GenBank/DDBJ whole genome shotgun (WGS) entry which is preliminary data.</text>
</comment>
<dbReference type="PROSITE" id="PS50109">
    <property type="entry name" value="HIS_KIN"/>
    <property type="match status" value="1"/>
</dbReference>
<dbReference type="SUPFAM" id="SSF47384">
    <property type="entry name" value="Homodimeric domain of signal transducing histidine kinase"/>
    <property type="match status" value="1"/>
</dbReference>
<name>A0ABY1PJZ7_9RHOB</name>
<evidence type="ECO:0000256" key="8">
    <source>
        <dbReference type="ARBA" id="ARBA00022840"/>
    </source>
</evidence>
<evidence type="ECO:0000313" key="14">
    <source>
        <dbReference type="Proteomes" id="UP001157961"/>
    </source>
</evidence>
<organism evidence="13 14">
    <name type="scientific">Shimia sagamensis</name>
    <dbReference type="NCBI Taxonomy" id="1566352"/>
    <lineage>
        <taxon>Bacteria</taxon>
        <taxon>Pseudomonadati</taxon>
        <taxon>Pseudomonadota</taxon>
        <taxon>Alphaproteobacteria</taxon>
        <taxon>Rhodobacterales</taxon>
        <taxon>Roseobacteraceae</taxon>
    </lineage>
</organism>
<dbReference type="InterPro" id="IPR003661">
    <property type="entry name" value="HisK_dim/P_dom"/>
</dbReference>
<dbReference type="PANTHER" id="PTHR43065:SF46">
    <property type="entry name" value="C4-DICARBOXYLATE TRANSPORT SENSOR PROTEIN DCTB"/>
    <property type="match status" value="1"/>
</dbReference>
<keyword evidence="14" id="KW-1185">Reference proteome</keyword>
<dbReference type="RefSeq" id="WP_283427904.1">
    <property type="nucleotide sequence ID" value="NZ_FXTY01000012.1"/>
</dbReference>
<keyword evidence="4" id="KW-0597">Phosphoprotein</keyword>
<dbReference type="InterPro" id="IPR036097">
    <property type="entry name" value="HisK_dim/P_sf"/>
</dbReference>
<keyword evidence="6" id="KW-0547">Nucleotide-binding</keyword>
<feature type="domain" description="HAMP" evidence="12">
    <location>
        <begin position="358"/>
        <end position="410"/>
    </location>
</feature>